<accession>A0A9D1URZ8</accession>
<dbReference type="Pfam" id="PF13561">
    <property type="entry name" value="adh_short_C2"/>
    <property type="match status" value="1"/>
</dbReference>
<reference evidence="2" key="1">
    <citation type="journal article" date="2021" name="PeerJ">
        <title>Extensive microbial diversity within the chicken gut microbiome revealed by metagenomics and culture.</title>
        <authorList>
            <person name="Gilroy R."/>
            <person name="Ravi A."/>
            <person name="Getino M."/>
            <person name="Pursley I."/>
            <person name="Horton D.L."/>
            <person name="Alikhan N.F."/>
            <person name="Baker D."/>
            <person name="Gharbi K."/>
            <person name="Hall N."/>
            <person name="Watson M."/>
            <person name="Adriaenssens E.M."/>
            <person name="Foster-Nyarko E."/>
            <person name="Jarju S."/>
            <person name="Secka A."/>
            <person name="Antonio M."/>
            <person name="Oren A."/>
            <person name="Chaudhuri R.R."/>
            <person name="La Ragione R."/>
            <person name="Hildebrand F."/>
            <person name="Pallen M.J."/>
        </authorList>
    </citation>
    <scope>NUCLEOTIDE SEQUENCE</scope>
    <source>
        <strain evidence="2">ChiHejej3B27-3195</strain>
    </source>
</reference>
<comment type="similarity">
    <text evidence="1">Belongs to the short-chain dehydrogenases/reductases (SDR) family.</text>
</comment>
<dbReference type="PANTHER" id="PTHR42879">
    <property type="entry name" value="3-OXOACYL-(ACYL-CARRIER-PROTEIN) REDUCTASE"/>
    <property type="match status" value="1"/>
</dbReference>
<dbReference type="AlphaFoldDB" id="A0A9D1URZ8"/>
<gene>
    <name evidence="2" type="ORF">H9871_03420</name>
</gene>
<organism evidence="2 3">
    <name type="scientific">Candidatus Nesterenkonia stercoripullorum</name>
    <dbReference type="NCBI Taxonomy" id="2838701"/>
    <lineage>
        <taxon>Bacteria</taxon>
        <taxon>Bacillati</taxon>
        <taxon>Actinomycetota</taxon>
        <taxon>Actinomycetes</taxon>
        <taxon>Micrococcales</taxon>
        <taxon>Micrococcaceae</taxon>
        <taxon>Nesterenkonia</taxon>
    </lineage>
</organism>
<sequence>MDLGLEGRTALVCASTKGLGRATAEALAAEGVAVAINGSDAARVEEVAQGVPGAIAAPGDMTSIDGARAACSAAQEALGGLDIVVLNGPGPGPGPAADLTGDDAHAAAERLVGPQVELVSRVVPGMRARGWGRIIAVSSSAVQAPIAGLALSNLGRPALLGYLKTLASEVASDGVCVNAVLPGEFATDRVSAIYEDLAEKRGVPVEEVHREALAEIPAGRYGKPEEFGALVAYLASTHAAFITGTTVRADGGMLPTL</sequence>
<evidence type="ECO:0000256" key="1">
    <source>
        <dbReference type="ARBA" id="ARBA00006484"/>
    </source>
</evidence>
<comment type="caution">
    <text evidence="2">The sequence shown here is derived from an EMBL/GenBank/DDBJ whole genome shotgun (WGS) entry which is preliminary data.</text>
</comment>
<dbReference type="Gene3D" id="3.40.50.720">
    <property type="entry name" value="NAD(P)-binding Rossmann-like Domain"/>
    <property type="match status" value="1"/>
</dbReference>
<dbReference type="PRINTS" id="PR00081">
    <property type="entry name" value="GDHRDH"/>
</dbReference>
<protein>
    <submittedName>
        <fullName evidence="2">SDR family oxidoreductase</fullName>
    </submittedName>
</protein>
<dbReference type="InterPro" id="IPR036291">
    <property type="entry name" value="NAD(P)-bd_dom_sf"/>
</dbReference>
<name>A0A9D1URZ8_9MICC</name>
<dbReference type="Proteomes" id="UP000824151">
    <property type="component" value="Unassembled WGS sequence"/>
</dbReference>
<dbReference type="EMBL" id="DXGD01000123">
    <property type="protein sequence ID" value="HIW99173.1"/>
    <property type="molecule type" value="Genomic_DNA"/>
</dbReference>
<proteinExistence type="inferred from homology"/>
<reference evidence="2" key="2">
    <citation type="submission" date="2021-04" db="EMBL/GenBank/DDBJ databases">
        <authorList>
            <person name="Gilroy R."/>
        </authorList>
    </citation>
    <scope>NUCLEOTIDE SEQUENCE</scope>
    <source>
        <strain evidence="2">ChiHejej3B27-3195</strain>
    </source>
</reference>
<dbReference type="InterPro" id="IPR002347">
    <property type="entry name" value="SDR_fam"/>
</dbReference>
<dbReference type="InterPro" id="IPR050259">
    <property type="entry name" value="SDR"/>
</dbReference>
<evidence type="ECO:0000313" key="2">
    <source>
        <dbReference type="EMBL" id="HIW99173.1"/>
    </source>
</evidence>
<dbReference type="SUPFAM" id="SSF51735">
    <property type="entry name" value="NAD(P)-binding Rossmann-fold domains"/>
    <property type="match status" value="1"/>
</dbReference>
<dbReference type="PANTHER" id="PTHR42879:SF6">
    <property type="entry name" value="NADPH-DEPENDENT REDUCTASE BACG"/>
    <property type="match status" value="1"/>
</dbReference>
<evidence type="ECO:0000313" key="3">
    <source>
        <dbReference type="Proteomes" id="UP000824151"/>
    </source>
</evidence>